<dbReference type="PANTHER" id="PTHR43493:SF1">
    <property type="entry name" value="DNA TOPOISOMERASE 4 SUBUNIT A"/>
    <property type="match status" value="1"/>
</dbReference>
<protein>
    <submittedName>
        <fullName evidence="9">DNA gyrase subunit A</fullName>
        <ecNumber evidence="9">5.99.1.3</ecNumber>
    </submittedName>
</protein>
<dbReference type="STRING" id="48256.CLHUN_38770"/>
<evidence type="ECO:0000313" key="10">
    <source>
        <dbReference type="Proteomes" id="UP000191554"/>
    </source>
</evidence>
<evidence type="ECO:0000256" key="2">
    <source>
        <dbReference type="ARBA" id="ARBA00022475"/>
    </source>
</evidence>
<comment type="catalytic activity">
    <reaction evidence="1 7">
        <text>ATP-dependent breakage, passage and rejoining of double-stranded DNA.</text>
        <dbReference type="EC" id="5.6.2.2"/>
    </reaction>
</comment>
<dbReference type="Gene3D" id="2.120.10.90">
    <property type="entry name" value="DNA gyrase/topoisomerase IV, subunit A, C-terminal"/>
    <property type="match status" value="1"/>
</dbReference>
<reference evidence="9 10" key="1">
    <citation type="submission" date="2017-03" db="EMBL/GenBank/DDBJ databases">
        <title>Genome sequence of Clostridium hungatei DSM 14427.</title>
        <authorList>
            <person name="Poehlein A."/>
            <person name="Daniel R."/>
        </authorList>
    </citation>
    <scope>NUCLEOTIDE SEQUENCE [LARGE SCALE GENOMIC DNA]</scope>
    <source>
        <strain evidence="9 10">DSM 14427</strain>
    </source>
</reference>
<dbReference type="GO" id="GO:0009330">
    <property type="term" value="C:DNA topoisomerase type II (double strand cut, ATP-hydrolyzing) complex"/>
    <property type="evidence" value="ECO:0007669"/>
    <property type="project" value="TreeGrafter"/>
</dbReference>
<feature type="active site" description="O-(5'-phospho-DNA)-tyrosine intermediate" evidence="7">
    <location>
        <position position="121"/>
    </location>
</feature>
<dbReference type="GO" id="GO:0005524">
    <property type="term" value="F:ATP binding"/>
    <property type="evidence" value="ECO:0007669"/>
    <property type="project" value="InterPro"/>
</dbReference>
<dbReference type="Gene3D" id="1.10.268.10">
    <property type="entry name" value="Topoisomerase, domain 3"/>
    <property type="match status" value="1"/>
</dbReference>
<dbReference type="RefSeq" id="WP_080066313.1">
    <property type="nucleotide sequence ID" value="NZ_MZGX01000032.1"/>
</dbReference>
<dbReference type="Gene3D" id="3.90.199.10">
    <property type="entry name" value="Topoisomerase II, domain 5"/>
    <property type="match status" value="1"/>
</dbReference>
<gene>
    <name evidence="9" type="primary">gyrA_1</name>
    <name evidence="9" type="ORF">CLHUN_38770</name>
</gene>
<dbReference type="InterPro" id="IPR050220">
    <property type="entry name" value="Type_II_DNA_Topoisomerases"/>
</dbReference>
<evidence type="ECO:0000256" key="3">
    <source>
        <dbReference type="ARBA" id="ARBA00023029"/>
    </source>
</evidence>
<keyword evidence="6 7" id="KW-0413">Isomerase</keyword>
<dbReference type="SMART" id="SM00434">
    <property type="entry name" value="TOP4c"/>
    <property type="match status" value="1"/>
</dbReference>
<dbReference type="AlphaFoldDB" id="A0A1V4SG27"/>
<dbReference type="Gene3D" id="3.30.1360.40">
    <property type="match status" value="1"/>
</dbReference>
<evidence type="ECO:0000256" key="1">
    <source>
        <dbReference type="ARBA" id="ARBA00000185"/>
    </source>
</evidence>
<dbReference type="EC" id="5.99.1.3" evidence="9"/>
<proteinExistence type="predicted"/>
<dbReference type="GO" id="GO:0034335">
    <property type="term" value="F:DNA negative supercoiling activity"/>
    <property type="evidence" value="ECO:0007669"/>
    <property type="project" value="UniProtKB-ARBA"/>
</dbReference>
<dbReference type="GO" id="GO:0006265">
    <property type="term" value="P:DNA topological change"/>
    <property type="evidence" value="ECO:0007669"/>
    <property type="project" value="UniProtKB-UniRule"/>
</dbReference>
<evidence type="ECO:0000256" key="6">
    <source>
        <dbReference type="ARBA" id="ARBA00023235"/>
    </source>
</evidence>
<dbReference type="InterPro" id="IPR013760">
    <property type="entry name" value="Topo_IIA-like_dom_sf"/>
</dbReference>
<feature type="domain" description="Topo IIA-type catalytic" evidence="8">
    <location>
        <begin position="32"/>
        <end position="494"/>
    </location>
</feature>
<dbReference type="GO" id="GO:0003677">
    <property type="term" value="F:DNA binding"/>
    <property type="evidence" value="ECO:0007669"/>
    <property type="project" value="UniProtKB-UniRule"/>
</dbReference>
<evidence type="ECO:0000313" key="9">
    <source>
        <dbReference type="EMBL" id="OPX42227.1"/>
    </source>
</evidence>
<name>A0A1V4SG27_RUMHU</name>
<keyword evidence="3 7" id="KW-0799">Topoisomerase</keyword>
<dbReference type="PROSITE" id="PS52040">
    <property type="entry name" value="TOPO_IIA"/>
    <property type="match status" value="1"/>
</dbReference>
<accession>A0A1V4SG27</accession>
<dbReference type="Pfam" id="PF00521">
    <property type="entry name" value="DNA_topoisoIV"/>
    <property type="match status" value="1"/>
</dbReference>
<dbReference type="PANTHER" id="PTHR43493">
    <property type="entry name" value="DNA GYRASE/TOPOISOMERASE SUBUNIT A"/>
    <property type="match status" value="1"/>
</dbReference>
<sequence length="729" mass="83139">MSTHKNMVEQDIVSTLENNYMPYAMSVIVSRAIPEIDGFKPSHRKLLYTMYKMGLLTAAKTKSSNIVGQTMKLNPHGDMAIYETMVRLTRGNNALLHPFVDSKGNFGKQYSRDMKFAAPRYTEAKLDKLCEEIFRDIDKNTVDFSDNYDGTMKEPVLLPTTYPNILVNANQGIAVGMASNICSFNLQEICEATSALIDNPETALEEHLKAPDFSSGGQLIYSEKEIRDIYTNGRGSFKVRAKYRYDKENNCVEILEIPYTTTVEAIMDQIIELIKGGKIKEITDVRDETDLSGLKLTLDIRKSTDPDALMNKLYKLTPLQDSFNCNFNILISGKPRVMGVRTILGEWLAFRVECIKRQTLYDIEKKSDKLHLLMGLKKILMDIDKAIAIIRGTEQEAQVLPNLMSGFQIDQVQAEYIAEIKLRNLNKEYILNRVSEADELIKEIAELKDIYGSESKVKKIIQKQLREVSKKFGQPRRTEIIHEQHIEEITTEHLIEDYNLKLFLTEQNYLKKIALVSLRANPEHKLKDDDAIVQEIDTHNKADLLLFSNRFNVYKTKIYDVPDCKASSLGEYLTNLLGLENDEKIIYITATDNYEGHMLFFYENGKGSKIELSSYATKTNRKKLANAYYDGVPLVRMMFVNGDIDLAAASSIKKVLVFNTENISPKSTRASQGVQVLTSKKGSTLVYIKTLEEMQLTDVDYYRTKNIPAIGCYMKDEDKKETQLTLELE</sequence>
<dbReference type="GO" id="GO:0005737">
    <property type="term" value="C:cytoplasm"/>
    <property type="evidence" value="ECO:0007669"/>
    <property type="project" value="TreeGrafter"/>
</dbReference>
<evidence type="ECO:0000256" key="5">
    <source>
        <dbReference type="ARBA" id="ARBA00023136"/>
    </source>
</evidence>
<keyword evidence="5" id="KW-0472">Membrane</keyword>
<dbReference type="SUPFAM" id="SSF56719">
    <property type="entry name" value="Type II DNA topoisomerase"/>
    <property type="match status" value="1"/>
</dbReference>
<organism evidence="9 10">
    <name type="scientific">Ruminiclostridium hungatei</name>
    <name type="common">Clostridium hungatei</name>
    <dbReference type="NCBI Taxonomy" id="48256"/>
    <lineage>
        <taxon>Bacteria</taxon>
        <taxon>Bacillati</taxon>
        <taxon>Bacillota</taxon>
        <taxon>Clostridia</taxon>
        <taxon>Eubacteriales</taxon>
        <taxon>Oscillospiraceae</taxon>
        <taxon>Ruminiclostridium</taxon>
    </lineage>
</organism>
<evidence type="ECO:0000256" key="4">
    <source>
        <dbReference type="ARBA" id="ARBA00023125"/>
    </source>
</evidence>
<dbReference type="SUPFAM" id="SSF101904">
    <property type="entry name" value="GyrA/ParC C-terminal domain-like"/>
    <property type="match status" value="1"/>
</dbReference>
<dbReference type="InterPro" id="IPR035516">
    <property type="entry name" value="Gyrase/topoIV_suA_C"/>
</dbReference>
<comment type="caution">
    <text evidence="9">The sequence shown here is derived from an EMBL/GenBank/DDBJ whole genome shotgun (WGS) entry which is preliminary data.</text>
</comment>
<dbReference type="CDD" id="cd00187">
    <property type="entry name" value="TOP4c"/>
    <property type="match status" value="1"/>
</dbReference>
<keyword evidence="4 7" id="KW-0238">DNA-binding</keyword>
<keyword evidence="10" id="KW-1185">Reference proteome</keyword>
<dbReference type="Proteomes" id="UP000191554">
    <property type="component" value="Unassembled WGS sequence"/>
</dbReference>
<dbReference type="EMBL" id="MZGX01000032">
    <property type="protein sequence ID" value="OPX42227.1"/>
    <property type="molecule type" value="Genomic_DNA"/>
</dbReference>
<dbReference type="OrthoDB" id="9806486at2"/>
<evidence type="ECO:0000259" key="8">
    <source>
        <dbReference type="PROSITE" id="PS52040"/>
    </source>
</evidence>
<dbReference type="InterPro" id="IPR002205">
    <property type="entry name" value="Topo_IIA_dom_A"/>
</dbReference>
<evidence type="ECO:0000256" key="7">
    <source>
        <dbReference type="PROSITE-ProRule" id="PRU01384"/>
    </source>
</evidence>
<dbReference type="InterPro" id="IPR013758">
    <property type="entry name" value="Topo_IIA_A/C_ab"/>
</dbReference>
<keyword evidence="2" id="KW-1003">Cell membrane</keyword>
<dbReference type="InterPro" id="IPR013757">
    <property type="entry name" value="Topo_IIA_A_a_sf"/>
</dbReference>